<dbReference type="PANTHER" id="PTHR31190">
    <property type="entry name" value="DNA-BINDING DOMAIN"/>
    <property type="match status" value="1"/>
</dbReference>
<dbReference type="SUPFAM" id="SSF54171">
    <property type="entry name" value="DNA-binding domain"/>
    <property type="match status" value="1"/>
</dbReference>
<organism evidence="11">
    <name type="scientific">Diospyros kaki</name>
    <name type="common">Kaki persimmon</name>
    <name type="synonym">Diospyros chinensis</name>
    <dbReference type="NCBI Taxonomy" id="35925"/>
    <lineage>
        <taxon>Eukaryota</taxon>
        <taxon>Viridiplantae</taxon>
        <taxon>Streptophyta</taxon>
        <taxon>Embryophyta</taxon>
        <taxon>Tracheophyta</taxon>
        <taxon>Spermatophyta</taxon>
        <taxon>Magnoliopsida</taxon>
        <taxon>eudicotyledons</taxon>
        <taxon>Gunneridae</taxon>
        <taxon>Pentapetalae</taxon>
        <taxon>asterids</taxon>
        <taxon>Ericales</taxon>
        <taxon>Ebenaceae</taxon>
        <taxon>Diospyros</taxon>
    </lineage>
</organism>
<evidence type="ECO:0000259" key="10">
    <source>
        <dbReference type="PROSITE" id="PS51032"/>
    </source>
</evidence>
<dbReference type="GO" id="GO:0005634">
    <property type="term" value="C:nucleus"/>
    <property type="evidence" value="ECO:0007669"/>
    <property type="project" value="UniProtKB-SubCell"/>
</dbReference>
<reference evidence="11" key="1">
    <citation type="submission" date="2016-09" db="EMBL/GenBank/DDBJ databases">
        <title>A transcriptome approach towards understanding fruit softening in persimmon.</title>
        <authorList>
            <person name="Jung J."/>
            <person name="Choi S.C."/>
            <person name="Ryu S.B."/>
        </authorList>
    </citation>
    <scope>NUCLEOTIDE SEQUENCE</scope>
</reference>
<keyword evidence="2" id="KW-0936">Ethylene signaling pathway</keyword>
<evidence type="ECO:0000256" key="5">
    <source>
        <dbReference type="ARBA" id="ARBA00023125"/>
    </source>
</evidence>
<keyword evidence="4" id="KW-0805">Transcription regulation</keyword>
<dbReference type="GO" id="GO:0000976">
    <property type="term" value="F:transcription cis-regulatory region binding"/>
    <property type="evidence" value="ECO:0007669"/>
    <property type="project" value="UniProtKB-ARBA"/>
</dbReference>
<feature type="compositionally biased region" description="Basic and acidic residues" evidence="9">
    <location>
        <begin position="193"/>
        <end position="231"/>
    </location>
</feature>
<keyword evidence="5" id="KW-0238">DNA-binding</keyword>
<dbReference type="SMART" id="SM00380">
    <property type="entry name" value="AP2"/>
    <property type="match status" value="1"/>
</dbReference>
<keyword evidence="7" id="KW-0804">Transcription</keyword>
<dbReference type="InterPro" id="IPR036955">
    <property type="entry name" value="AP2/ERF_dom_sf"/>
</dbReference>
<feature type="compositionally biased region" description="Low complexity" evidence="9">
    <location>
        <begin position="35"/>
        <end position="47"/>
    </location>
</feature>
<keyword evidence="3" id="KW-0611">Plant defense</keyword>
<protein>
    <submittedName>
        <fullName evidence="11">Ethylene response factor 26</fullName>
    </submittedName>
</protein>
<keyword evidence="8" id="KW-0539">Nucleus</keyword>
<evidence type="ECO:0000256" key="9">
    <source>
        <dbReference type="SAM" id="MobiDB-lite"/>
    </source>
</evidence>
<feature type="region of interest" description="Disordered" evidence="9">
    <location>
        <begin position="35"/>
        <end position="58"/>
    </location>
</feature>
<evidence type="ECO:0000256" key="4">
    <source>
        <dbReference type="ARBA" id="ARBA00023015"/>
    </source>
</evidence>
<dbReference type="GO" id="GO:0003700">
    <property type="term" value="F:DNA-binding transcription factor activity"/>
    <property type="evidence" value="ECO:0007669"/>
    <property type="project" value="InterPro"/>
</dbReference>
<dbReference type="InterPro" id="IPR001471">
    <property type="entry name" value="AP2/ERF_dom"/>
</dbReference>
<evidence type="ECO:0000256" key="3">
    <source>
        <dbReference type="ARBA" id="ARBA00022821"/>
    </source>
</evidence>
<proteinExistence type="evidence at transcript level"/>
<evidence type="ECO:0000256" key="2">
    <source>
        <dbReference type="ARBA" id="ARBA00022745"/>
    </source>
</evidence>
<dbReference type="PROSITE" id="PS51032">
    <property type="entry name" value="AP2_ERF"/>
    <property type="match status" value="1"/>
</dbReference>
<dbReference type="FunFam" id="3.30.730.10:FF:000001">
    <property type="entry name" value="Ethylene-responsive transcription factor 2"/>
    <property type="match status" value="1"/>
</dbReference>
<dbReference type="GO" id="GO:0009873">
    <property type="term" value="P:ethylene-activated signaling pathway"/>
    <property type="evidence" value="ECO:0007669"/>
    <property type="project" value="UniProtKB-KW"/>
</dbReference>
<comment type="subcellular location">
    <subcellularLocation>
        <location evidence="1">Nucleus</location>
    </subcellularLocation>
</comment>
<evidence type="ECO:0000256" key="1">
    <source>
        <dbReference type="ARBA" id="ARBA00004123"/>
    </source>
</evidence>
<feature type="domain" description="AP2/ERF" evidence="10">
    <location>
        <begin position="126"/>
        <end position="184"/>
    </location>
</feature>
<evidence type="ECO:0000256" key="6">
    <source>
        <dbReference type="ARBA" id="ARBA00023159"/>
    </source>
</evidence>
<feature type="region of interest" description="Disordered" evidence="9">
    <location>
        <begin position="183"/>
        <end position="235"/>
    </location>
</feature>
<dbReference type="Pfam" id="PF00847">
    <property type="entry name" value="AP2"/>
    <property type="match status" value="1"/>
</dbReference>
<dbReference type="AlphaFoldDB" id="A0A221C7X4"/>
<accession>A0A221C7X4</accession>
<dbReference type="CDD" id="cd00018">
    <property type="entry name" value="AP2"/>
    <property type="match status" value="1"/>
</dbReference>
<dbReference type="InterPro" id="IPR016177">
    <property type="entry name" value="DNA-bd_dom_sf"/>
</dbReference>
<sequence length="287" mass="31792">MAVSNEAFALELIRQHLLADHFIANIELSTGSSSFSETQFSESSSSTAEEDEAGNDFRANNRQLASLASFPQFTSTAPNLFEVEAKPKIEKSKLSERRPLLKISVPERVQGLGCGAPPPALEERRHFRGVRQRPWGKFAAEIRDPNRRGARVWLGTFDTAVEAAKAYDRAAFKLRGSKAILNFPHEIGSSPPESDRPVERCRKRDREDDSTTERGRVEVKREKSPESEGRTESVTAAVCPLTPSNWTAVWDCSDMKGIFEIPPLSPSSPHPSIGYSSQLMVVSDGVY</sequence>
<evidence type="ECO:0000256" key="7">
    <source>
        <dbReference type="ARBA" id="ARBA00023163"/>
    </source>
</evidence>
<name>A0A221C7X4_DIOKA</name>
<dbReference type="InterPro" id="IPR044808">
    <property type="entry name" value="ERF_plant"/>
</dbReference>
<evidence type="ECO:0000313" key="11">
    <source>
        <dbReference type="EMBL" id="ASL69240.1"/>
    </source>
</evidence>
<dbReference type="EMBL" id="KX871214">
    <property type="protein sequence ID" value="ASL69240.1"/>
    <property type="molecule type" value="mRNA"/>
</dbReference>
<dbReference type="GO" id="GO:0006952">
    <property type="term" value="P:defense response"/>
    <property type="evidence" value="ECO:0007669"/>
    <property type="project" value="UniProtKB-KW"/>
</dbReference>
<evidence type="ECO:0000256" key="8">
    <source>
        <dbReference type="ARBA" id="ARBA00023242"/>
    </source>
</evidence>
<dbReference type="PANTHER" id="PTHR31190:SF499">
    <property type="entry name" value="ETHYLENE-RESPONSIVE TRANSCRIPTION FACTOR ERF105"/>
    <property type="match status" value="1"/>
</dbReference>
<keyword evidence="6" id="KW-0010">Activator</keyword>
<dbReference type="Gene3D" id="3.30.730.10">
    <property type="entry name" value="AP2/ERF domain"/>
    <property type="match status" value="1"/>
</dbReference>
<dbReference type="PRINTS" id="PR00367">
    <property type="entry name" value="ETHRSPELEMNT"/>
</dbReference>
<gene>
    <name evidence="11" type="primary">ERF26</name>
</gene>